<gene>
    <name evidence="2" type="ORF">OKA04_05065</name>
</gene>
<accession>A0ABT3FLM3</accession>
<protein>
    <submittedName>
        <fullName evidence="2">Ribonuclease H-like domain-containing protein</fullName>
    </submittedName>
</protein>
<evidence type="ECO:0000313" key="3">
    <source>
        <dbReference type="Proteomes" id="UP001207930"/>
    </source>
</evidence>
<dbReference type="EMBL" id="JAPDDS010000002">
    <property type="protein sequence ID" value="MCW1884089.1"/>
    <property type="molecule type" value="Genomic_DNA"/>
</dbReference>
<keyword evidence="3" id="KW-1185">Reference proteome</keyword>
<dbReference type="InterPro" id="IPR036397">
    <property type="entry name" value="RNaseH_sf"/>
</dbReference>
<comment type="caution">
    <text evidence="2">The sequence shown here is derived from an EMBL/GenBank/DDBJ whole genome shotgun (WGS) entry which is preliminary data.</text>
</comment>
<organism evidence="2 3">
    <name type="scientific">Luteolibacter flavescens</name>
    <dbReference type="NCBI Taxonomy" id="1859460"/>
    <lineage>
        <taxon>Bacteria</taxon>
        <taxon>Pseudomonadati</taxon>
        <taxon>Verrucomicrobiota</taxon>
        <taxon>Verrucomicrobiia</taxon>
        <taxon>Verrucomicrobiales</taxon>
        <taxon>Verrucomicrobiaceae</taxon>
        <taxon>Luteolibacter</taxon>
    </lineage>
</organism>
<dbReference type="Gene3D" id="3.30.420.10">
    <property type="entry name" value="Ribonuclease H-like superfamily/Ribonuclease H"/>
    <property type="match status" value="1"/>
</dbReference>
<dbReference type="Proteomes" id="UP001207930">
    <property type="component" value="Unassembled WGS sequence"/>
</dbReference>
<dbReference type="Pfam" id="PF13482">
    <property type="entry name" value="RNase_H_2"/>
    <property type="match status" value="1"/>
</dbReference>
<evidence type="ECO:0000259" key="1">
    <source>
        <dbReference type="Pfam" id="PF13482"/>
    </source>
</evidence>
<dbReference type="SUPFAM" id="SSF53098">
    <property type="entry name" value="Ribonuclease H-like"/>
    <property type="match status" value="1"/>
</dbReference>
<sequence>MSGKNIVYFDLETQRSFGDVGGSAHKDKMGVSVAVTYSTARGGYRIYGEHDINELVDELVRADLVVGWNHVEFDYPVLQGYTIYDLPSQTVNLDMMLDLQEILGFRMKLDAAASASLGTGKSADGLDALKWWQEYKKTGSTEPLMKIAEYCAFDVKVTKCVHEYALANGHIKYHDRGGHLQEVAVGWK</sequence>
<dbReference type="InterPro" id="IPR012337">
    <property type="entry name" value="RNaseH-like_sf"/>
</dbReference>
<proteinExistence type="predicted"/>
<feature type="domain" description="YprB ribonuclease H-like" evidence="1">
    <location>
        <begin position="48"/>
        <end position="163"/>
    </location>
</feature>
<name>A0ABT3FLM3_9BACT</name>
<evidence type="ECO:0000313" key="2">
    <source>
        <dbReference type="EMBL" id="MCW1884089.1"/>
    </source>
</evidence>
<dbReference type="RefSeq" id="WP_264500049.1">
    <property type="nucleotide sequence ID" value="NZ_JAPDDS010000002.1"/>
</dbReference>
<reference evidence="2 3" key="1">
    <citation type="submission" date="2022-10" db="EMBL/GenBank/DDBJ databases">
        <title>Luteolibacter flavescens strain MCCC 1K03193, whole genome shotgun sequencing project.</title>
        <authorList>
            <person name="Zhao G."/>
            <person name="Shen L."/>
        </authorList>
    </citation>
    <scope>NUCLEOTIDE SEQUENCE [LARGE SCALE GENOMIC DNA]</scope>
    <source>
        <strain evidence="2 3">MCCC 1K03193</strain>
    </source>
</reference>
<dbReference type="InterPro" id="IPR038720">
    <property type="entry name" value="YprB_RNase_H-like_dom"/>
</dbReference>